<dbReference type="AlphaFoldDB" id="A0A644UJS6"/>
<reference evidence="3" key="1">
    <citation type="submission" date="2019-08" db="EMBL/GenBank/DDBJ databases">
        <authorList>
            <person name="Kucharzyk K."/>
            <person name="Murdoch R.W."/>
            <person name="Higgins S."/>
            <person name="Loffler F."/>
        </authorList>
    </citation>
    <scope>NUCLEOTIDE SEQUENCE</scope>
</reference>
<evidence type="ECO:0000256" key="1">
    <source>
        <dbReference type="SAM" id="Coils"/>
    </source>
</evidence>
<name>A0A644UJS6_9ZZZZ</name>
<organism evidence="3">
    <name type="scientific">bioreactor metagenome</name>
    <dbReference type="NCBI Taxonomy" id="1076179"/>
    <lineage>
        <taxon>unclassified sequences</taxon>
        <taxon>metagenomes</taxon>
        <taxon>ecological metagenomes</taxon>
    </lineage>
</organism>
<proteinExistence type="predicted"/>
<protein>
    <recommendedName>
        <fullName evidence="4">Phage tail tape measure protein domain-containing protein</fullName>
    </recommendedName>
</protein>
<feature type="region of interest" description="Disordered" evidence="2">
    <location>
        <begin position="305"/>
        <end position="384"/>
    </location>
</feature>
<dbReference type="SUPFAM" id="SSF69989">
    <property type="entry name" value="C-terminal domain of PLC-beta"/>
    <property type="match status" value="1"/>
</dbReference>
<evidence type="ECO:0000256" key="2">
    <source>
        <dbReference type="SAM" id="MobiDB-lite"/>
    </source>
</evidence>
<feature type="coiled-coil region" evidence="1">
    <location>
        <begin position="385"/>
        <end position="438"/>
    </location>
</feature>
<keyword evidence="1" id="KW-0175">Coiled coil</keyword>
<evidence type="ECO:0008006" key="4">
    <source>
        <dbReference type="Google" id="ProtNLM"/>
    </source>
</evidence>
<gene>
    <name evidence="3" type="ORF">SDC9_25144</name>
</gene>
<sequence length="602" mass="63156">MSNLPDLKVRIGADGSGVGPGVAQAKRGLSGLDASMKSIGAMAAKSFALVTTGVASFKAAALAAGVAAGKMAVEIQNSARLANTDTTTFQKWAAAAKSAGVEQDKLADILKDVSDRVGEFLSTGSGPMADFFENIAPRVGVTADQFARLSGPEALQLYVDSLQKAGVNQQQMTFYLEAMSGDLTSLLPLLQNGGSEIRRLGDAAEASGRILSEDMIRGGVEVDRLFDQISETLRTSATKAVLEHKDELVRLATFISETAIPAFADLLSEAGRIAEGLEPYIQKWAEYGKAVAFALGVSEGGIATEGNATEKQNQAETNAWGRSQDDTSTTGTWPLDEDGNIVLDDGGPVLVTKNPAPSASGSYVPPAEKSSTSKSGGPDRDQRQLERLQEQYASERDALEMHLQDQLDMLDEFRKKKLASEEEELAREEELADLEEKIRADHAERMREIDEAALQQRLASWSSAFGDLSALMNSENKKLFAVGKAAAIAQAVVDGWSSAVSAWDKGMKVGGPPVAAAFTAMSLARTGAMIASLQSASSSGSGGSGGSSASSAAASTAATVSPTQIANYRITGDVIGRQTGAELVSSINAAIKDGYQINLEWA</sequence>
<feature type="compositionally biased region" description="Polar residues" evidence="2">
    <location>
        <begin position="306"/>
        <end position="332"/>
    </location>
</feature>
<accession>A0A644UJS6</accession>
<dbReference type="EMBL" id="VSSQ01000124">
    <property type="protein sequence ID" value="MPL79268.1"/>
    <property type="molecule type" value="Genomic_DNA"/>
</dbReference>
<comment type="caution">
    <text evidence="3">The sequence shown here is derived from an EMBL/GenBank/DDBJ whole genome shotgun (WGS) entry which is preliminary data.</text>
</comment>
<evidence type="ECO:0000313" key="3">
    <source>
        <dbReference type="EMBL" id="MPL79268.1"/>
    </source>
</evidence>